<sequence>MFSGDADADLRQLADDTTFPHRDAARHAVRFRASGDVADLVAVHDDPHPCGMTDVVFALAGSKRPWLNWVPMPSEAISNIANDLGGRRARGEQLEVTGLGLSAAEPASAITACRRITGPVDIGIAQFPPPDIRTPVRPGRYAVWRYDGTEPVPAAPAPSAAAVAVLREVAGEPWQSPLSGYVEAAPLGGLPLDDLLGLLAHLPGPPDTARWQHLARSTPTYWYRLLQPWVCLGILHHATDQPWLTSTRREVLVDLAFGIEDWVADAALFALVTAAYREPDLRPEVRQLVRARLDAAVSANRLVTIEESLANLMLVTPGCRADDRALATAVLARAEQDDDEAEEPAPAPVPKRRWWQRSG</sequence>
<keyword evidence="3" id="KW-1185">Reference proteome</keyword>
<dbReference type="GeneID" id="43280362"/>
<protein>
    <submittedName>
        <fullName evidence="2">Uncharacterized protein</fullName>
    </submittedName>
</protein>
<name>A0A1C6VE32_9ACTN</name>
<dbReference type="EMBL" id="FMIB01000002">
    <property type="protein sequence ID" value="SCL64110.1"/>
    <property type="molecule type" value="Genomic_DNA"/>
</dbReference>
<accession>A0A1C6VE32</accession>
<evidence type="ECO:0000313" key="2">
    <source>
        <dbReference type="EMBL" id="SCL64110.1"/>
    </source>
</evidence>
<dbReference type="STRING" id="47854.GA0070603_3726"/>
<organism evidence="2 3">
    <name type="scientific">Micromonospora chersina</name>
    <dbReference type="NCBI Taxonomy" id="47854"/>
    <lineage>
        <taxon>Bacteria</taxon>
        <taxon>Bacillati</taxon>
        <taxon>Actinomycetota</taxon>
        <taxon>Actinomycetes</taxon>
        <taxon>Micromonosporales</taxon>
        <taxon>Micromonosporaceae</taxon>
        <taxon>Micromonospora</taxon>
    </lineage>
</organism>
<gene>
    <name evidence="2" type="ORF">GA0070603_3726</name>
</gene>
<reference evidence="3" key="1">
    <citation type="submission" date="2016-06" db="EMBL/GenBank/DDBJ databases">
        <authorList>
            <person name="Varghese N."/>
            <person name="Submissions Spin"/>
        </authorList>
    </citation>
    <scope>NUCLEOTIDE SEQUENCE [LARGE SCALE GENOMIC DNA]</scope>
    <source>
        <strain evidence="3">DSM 44151</strain>
    </source>
</reference>
<evidence type="ECO:0000256" key="1">
    <source>
        <dbReference type="SAM" id="MobiDB-lite"/>
    </source>
</evidence>
<feature type="region of interest" description="Disordered" evidence="1">
    <location>
        <begin position="334"/>
        <end position="359"/>
    </location>
</feature>
<dbReference type="RefSeq" id="WP_091315602.1">
    <property type="nucleotide sequence ID" value="NZ_FMIB01000002.1"/>
</dbReference>
<dbReference type="Proteomes" id="UP000198605">
    <property type="component" value="Unassembled WGS sequence"/>
</dbReference>
<feature type="compositionally biased region" description="Basic residues" evidence="1">
    <location>
        <begin position="350"/>
        <end position="359"/>
    </location>
</feature>
<dbReference type="OrthoDB" id="2493140at2"/>
<evidence type="ECO:0000313" key="3">
    <source>
        <dbReference type="Proteomes" id="UP000198605"/>
    </source>
</evidence>
<dbReference type="AlphaFoldDB" id="A0A1C6VE32"/>
<proteinExistence type="predicted"/>